<dbReference type="InterPro" id="IPR011006">
    <property type="entry name" value="CheY-like_superfamily"/>
</dbReference>
<evidence type="ECO:0000256" key="8">
    <source>
        <dbReference type="ARBA" id="ARBA00022777"/>
    </source>
</evidence>
<dbReference type="Pfam" id="PF02518">
    <property type="entry name" value="HATPase_c"/>
    <property type="match status" value="1"/>
</dbReference>
<evidence type="ECO:0000256" key="7">
    <source>
        <dbReference type="ARBA" id="ARBA00022741"/>
    </source>
</evidence>
<dbReference type="InterPro" id="IPR048437">
    <property type="entry name" value="MASE11"/>
</dbReference>
<dbReference type="EC" id="2.7.13.3" evidence="3"/>
<evidence type="ECO:0000256" key="1">
    <source>
        <dbReference type="ARBA" id="ARBA00000085"/>
    </source>
</evidence>
<dbReference type="Proteomes" id="UP000321917">
    <property type="component" value="Unassembled WGS sequence"/>
</dbReference>
<dbReference type="InterPro" id="IPR036890">
    <property type="entry name" value="HATPase_C_sf"/>
</dbReference>
<sequence length="577" mass="64776">MLNTPSMEINNHLANRLLLVMIVFSTPALTSSFFRIFNIGFQPIMGIQITLYLIALLMFFFRERVLYKIKAYFITSCFLLLAIGGMIQFGLYGAGILLMIMYTALCSLLFNRISALISIAVGFIIISSIGFAYITGHLTYIVNAEEYHTSVNAWFLMLGTTIFVATNLYIVLTFMSSQYQQSLSELDKQVQLRTKAYEAEKIKAEEASEIKSQFLANMSHEIRTPMNGVLGVMQLLRLEHSNEKQTSLIDTAIFSANNLLRILNDILDFSKIEANKLDIENIEFELQPILDSIYSNVELDIKMKDISLNFINQTSKNLLWTGDPTRFYQVLLNLVTNATKFTETGTINVYIAQKNINGVSYLTSEVADTGIGMSSEEINKLFQNFSQADASNTRRFGGTGLGLAIAKRLATLMGGSLTVTSQKGEGSIFIFTIKSTPIISPLIEAKNQKITSNNSAPDWSNKRILIAEDNRINQRIICAMLEPSHAILRCVNNGKEAVDLAFEFKPDIVLMDIQMPEMDGVTASIELRNKQFNKPIIAFTANVMKGDVEHYLENGMNDCIPKPIDINLLYRTISQFF</sequence>
<evidence type="ECO:0000256" key="10">
    <source>
        <dbReference type="ARBA" id="ARBA00022989"/>
    </source>
</evidence>
<keyword evidence="11" id="KW-0902">Two-component regulatory system</keyword>
<evidence type="ECO:0000259" key="16">
    <source>
        <dbReference type="PROSITE" id="PS50110"/>
    </source>
</evidence>
<dbReference type="InterPro" id="IPR036097">
    <property type="entry name" value="HisK_dim/P_sf"/>
</dbReference>
<feature type="transmembrane region" description="Helical" evidence="14">
    <location>
        <begin position="43"/>
        <end position="62"/>
    </location>
</feature>
<dbReference type="GO" id="GO:0016020">
    <property type="term" value="C:membrane"/>
    <property type="evidence" value="ECO:0007669"/>
    <property type="project" value="UniProtKB-SubCell"/>
</dbReference>
<comment type="subcellular location">
    <subcellularLocation>
        <location evidence="2">Membrane</location>
    </subcellularLocation>
</comment>
<dbReference type="GO" id="GO:0000155">
    <property type="term" value="F:phosphorelay sensor kinase activity"/>
    <property type="evidence" value="ECO:0007669"/>
    <property type="project" value="InterPro"/>
</dbReference>
<dbReference type="Gene3D" id="3.30.565.10">
    <property type="entry name" value="Histidine kinase-like ATPase, C-terminal domain"/>
    <property type="match status" value="1"/>
</dbReference>
<keyword evidence="4 13" id="KW-0597">Phosphoprotein</keyword>
<evidence type="ECO:0000313" key="20">
    <source>
        <dbReference type="Proteomes" id="UP000321917"/>
    </source>
</evidence>
<keyword evidence="5" id="KW-0808">Transferase</keyword>
<keyword evidence="19" id="KW-1185">Reference proteome</keyword>
<dbReference type="SUPFAM" id="SSF55874">
    <property type="entry name" value="ATPase domain of HSP90 chaperone/DNA topoisomerase II/histidine kinase"/>
    <property type="match status" value="1"/>
</dbReference>
<dbReference type="InterPro" id="IPR003661">
    <property type="entry name" value="HisK_dim/P_dom"/>
</dbReference>
<evidence type="ECO:0000256" key="6">
    <source>
        <dbReference type="ARBA" id="ARBA00022692"/>
    </source>
</evidence>
<dbReference type="PRINTS" id="PR00344">
    <property type="entry name" value="BCTRLSENSOR"/>
</dbReference>
<evidence type="ECO:0000256" key="2">
    <source>
        <dbReference type="ARBA" id="ARBA00004370"/>
    </source>
</evidence>
<proteinExistence type="predicted"/>
<dbReference type="Pfam" id="PF00512">
    <property type="entry name" value="HisKA"/>
    <property type="match status" value="1"/>
</dbReference>
<dbReference type="Pfam" id="PF00072">
    <property type="entry name" value="Response_reg"/>
    <property type="match status" value="1"/>
</dbReference>
<keyword evidence="8" id="KW-0418">Kinase</keyword>
<keyword evidence="6 14" id="KW-0812">Transmembrane</keyword>
<dbReference type="EMBL" id="VOLR01000036">
    <property type="protein sequence ID" value="TWX54337.1"/>
    <property type="molecule type" value="Genomic_DNA"/>
</dbReference>
<comment type="caution">
    <text evidence="18">The sequence shown here is derived from an EMBL/GenBank/DDBJ whole genome shotgun (WGS) entry which is preliminary data.</text>
</comment>
<dbReference type="GO" id="GO:0005524">
    <property type="term" value="F:ATP binding"/>
    <property type="evidence" value="ECO:0007669"/>
    <property type="project" value="UniProtKB-KW"/>
</dbReference>
<dbReference type="InterPro" id="IPR005467">
    <property type="entry name" value="His_kinase_dom"/>
</dbReference>
<dbReference type="FunFam" id="3.30.565.10:FF:000010">
    <property type="entry name" value="Sensor histidine kinase RcsC"/>
    <property type="match status" value="1"/>
</dbReference>
<dbReference type="CDD" id="cd00082">
    <property type="entry name" value="HisKA"/>
    <property type="match status" value="1"/>
</dbReference>
<dbReference type="AlphaFoldDB" id="A0A5C6Q3K7"/>
<dbReference type="FunFam" id="1.10.287.130:FF:000004">
    <property type="entry name" value="Ethylene receptor 1"/>
    <property type="match status" value="1"/>
</dbReference>
<dbReference type="EMBL" id="VOLQ01000048">
    <property type="protein sequence ID" value="TWX63227.1"/>
    <property type="molecule type" value="Genomic_DNA"/>
</dbReference>
<feature type="domain" description="Histidine kinase" evidence="15">
    <location>
        <begin position="217"/>
        <end position="437"/>
    </location>
</feature>
<dbReference type="OrthoDB" id="6724607at2"/>
<feature type="transmembrane region" description="Helical" evidence="14">
    <location>
        <begin position="17"/>
        <end position="37"/>
    </location>
</feature>
<dbReference type="SMART" id="SM00388">
    <property type="entry name" value="HisKA"/>
    <property type="match status" value="1"/>
</dbReference>
<comment type="catalytic activity">
    <reaction evidence="1">
        <text>ATP + protein L-histidine = ADP + protein N-phospho-L-histidine.</text>
        <dbReference type="EC" id="2.7.13.3"/>
    </reaction>
</comment>
<dbReference type="SUPFAM" id="SSF52172">
    <property type="entry name" value="CheY-like"/>
    <property type="match status" value="1"/>
</dbReference>
<evidence type="ECO:0000256" key="9">
    <source>
        <dbReference type="ARBA" id="ARBA00022840"/>
    </source>
</evidence>
<organism evidence="18 20">
    <name type="scientific">Colwellia hornerae</name>
    <dbReference type="NCBI Taxonomy" id="89402"/>
    <lineage>
        <taxon>Bacteria</taxon>
        <taxon>Pseudomonadati</taxon>
        <taxon>Pseudomonadota</taxon>
        <taxon>Gammaproteobacteria</taxon>
        <taxon>Alteromonadales</taxon>
        <taxon>Colwelliaceae</taxon>
        <taxon>Colwellia</taxon>
    </lineage>
</organism>
<evidence type="ECO:0000256" key="5">
    <source>
        <dbReference type="ARBA" id="ARBA00022679"/>
    </source>
</evidence>
<dbReference type="Proteomes" id="UP000321525">
    <property type="component" value="Unassembled WGS sequence"/>
</dbReference>
<evidence type="ECO:0000313" key="19">
    <source>
        <dbReference type="Proteomes" id="UP000321525"/>
    </source>
</evidence>
<gene>
    <name evidence="17" type="ORF">ESZ26_17775</name>
    <name evidence="18" type="ORF">ESZ27_17360</name>
</gene>
<evidence type="ECO:0000256" key="4">
    <source>
        <dbReference type="ARBA" id="ARBA00022553"/>
    </source>
</evidence>
<evidence type="ECO:0000313" key="17">
    <source>
        <dbReference type="EMBL" id="TWX54337.1"/>
    </source>
</evidence>
<dbReference type="PROSITE" id="PS50109">
    <property type="entry name" value="HIS_KIN"/>
    <property type="match status" value="1"/>
</dbReference>
<dbReference type="SUPFAM" id="SSF47384">
    <property type="entry name" value="Homodimeric domain of signal transducing histidine kinase"/>
    <property type="match status" value="1"/>
</dbReference>
<dbReference type="Gene3D" id="1.10.287.130">
    <property type="match status" value="1"/>
</dbReference>
<dbReference type="PANTHER" id="PTHR45339">
    <property type="entry name" value="HYBRID SIGNAL TRANSDUCTION HISTIDINE KINASE J"/>
    <property type="match status" value="1"/>
</dbReference>
<dbReference type="PANTHER" id="PTHR45339:SF1">
    <property type="entry name" value="HYBRID SIGNAL TRANSDUCTION HISTIDINE KINASE J"/>
    <property type="match status" value="1"/>
</dbReference>
<dbReference type="Pfam" id="PF20969">
    <property type="entry name" value="MASE11"/>
    <property type="match status" value="1"/>
</dbReference>
<keyword evidence="7" id="KW-0547">Nucleotide-binding</keyword>
<protein>
    <recommendedName>
        <fullName evidence="3">histidine kinase</fullName>
        <ecNumber evidence="3">2.7.13.3</ecNumber>
    </recommendedName>
</protein>
<reference evidence="18 20" key="1">
    <citation type="submission" date="2019-07" db="EMBL/GenBank/DDBJ databases">
        <title>Genomes of sea-ice associated Colwellia species.</title>
        <authorList>
            <person name="Bowman J.P."/>
        </authorList>
    </citation>
    <scope>NUCLEOTIDE SEQUENCE [LARGE SCALE GENOMIC DNA]</scope>
    <source>
        <strain evidence="17 19">ACAM 607</strain>
        <strain evidence="18 20">IC036</strain>
    </source>
</reference>
<evidence type="ECO:0000256" key="3">
    <source>
        <dbReference type="ARBA" id="ARBA00012438"/>
    </source>
</evidence>
<evidence type="ECO:0000256" key="12">
    <source>
        <dbReference type="ARBA" id="ARBA00023136"/>
    </source>
</evidence>
<dbReference type="CDD" id="cd16922">
    <property type="entry name" value="HATPase_EvgS-ArcB-TorS-like"/>
    <property type="match status" value="1"/>
</dbReference>
<dbReference type="CDD" id="cd17546">
    <property type="entry name" value="REC_hyHK_CKI1_RcsC-like"/>
    <property type="match status" value="1"/>
</dbReference>
<dbReference type="InterPro" id="IPR003594">
    <property type="entry name" value="HATPase_dom"/>
</dbReference>
<feature type="domain" description="Response regulatory" evidence="16">
    <location>
        <begin position="463"/>
        <end position="577"/>
    </location>
</feature>
<keyword evidence="9" id="KW-0067">ATP-binding</keyword>
<evidence type="ECO:0000256" key="13">
    <source>
        <dbReference type="PROSITE-ProRule" id="PRU00169"/>
    </source>
</evidence>
<dbReference type="InterPro" id="IPR004358">
    <property type="entry name" value="Sig_transdc_His_kin-like_C"/>
</dbReference>
<name>A0A5C6Q3K7_9GAMM</name>
<evidence type="ECO:0000313" key="18">
    <source>
        <dbReference type="EMBL" id="TWX63227.1"/>
    </source>
</evidence>
<dbReference type="SMART" id="SM00387">
    <property type="entry name" value="HATPase_c"/>
    <property type="match status" value="1"/>
</dbReference>
<accession>A0A5C6Q3K7</accession>
<feature type="modified residue" description="4-aspartylphosphate" evidence="13">
    <location>
        <position position="512"/>
    </location>
</feature>
<feature type="transmembrane region" description="Helical" evidence="14">
    <location>
        <begin position="115"/>
        <end position="134"/>
    </location>
</feature>
<feature type="transmembrane region" description="Helical" evidence="14">
    <location>
        <begin position="154"/>
        <end position="175"/>
    </location>
</feature>
<evidence type="ECO:0000256" key="14">
    <source>
        <dbReference type="SAM" id="Phobius"/>
    </source>
</evidence>
<dbReference type="PROSITE" id="PS50110">
    <property type="entry name" value="RESPONSE_REGULATORY"/>
    <property type="match status" value="1"/>
</dbReference>
<dbReference type="Gene3D" id="3.40.50.2300">
    <property type="match status" value="1"/>
</dbReference>
<evidence type="ECO:0000259" key="15">
    <source>
        <dbReference type="PROSITE" id="PS50109"/>
    </source>
</evidence>
<dbReference type="SMART" id="SM00448">
    <property type="entry name" value="REC"/>
    <property type="match status" value="1"/>
</dbReference>
<keyword evidence="12 14" id="KW-0472">Membrane</keyword>
<evidence type="ECO:0000256" key="11">
    <source>
        <dbReference type="ARBA" id="ARBA00023012"/>
    </source>
</evidence>
<keyword evidence="10 14" id="KW-1133">Transmembrane helix</keyword>
<dbReference type="InterPro" id="IPR001789">
    <property type="entry name" value="Sig_transdc_resp-reg_receiver"/>
</dbReference>